<dbReference type="AlphaFoldDB" id="A0A382PQ23"/>
<protein>
    <submittedName>
        <fullName evidence="1">Uncharacterized protein</fullName>
    </submittedName>
</protein>
<reference evidence="1" key="1">
    <citation type="submission" date="2018-05" db="EMBL/GenBank/DDBJ databases">
        <authorList>
            <person name="Lanie J.A."/>
            <person name="Ng W.-L."/>
            <person name="Kazmierczak K.M."/>
            <person name="Andrzejewski T.M."/>
            <person name="Davidsen T.M."/>
            <person name="Wayne K.J."/>
            <person name="Tettelin H."/>
            <person name="Glass J.I."/>
            <person name="Rusch D."/>
            <person name="Podicherti R."/>
            <person name="Tsui H.-C.T."/>
            <person name="Winkler M.E."/>
        </authorList>
    </citation>
    <scope>NUCLEOTIDE SEQUENCE</scope>
</reference>
<dbReference type="EMBL" id="UINC01108556">
    <property type="protein sequence ID" value="SVC74748.1"/>
    <property type="molecule type" value="Genomic_DNA"/>
</dbReference>
<proteinExistence type="predicted"/>
<accession>A0A382PQ23</accession>
<sequence>MVKLTNGTAYNFVININNDLDSSRFKRETNWLISFGASVTHEKLVEDFGCIWEEHGIFTEEYIPGETVLQYLERNQSEIASGTYPDRWQMRWLHFIWNAVAAYLEFWKRSGQTRMIDDASPRNVIIPEFDYYTGTRLVSIAGRTKAESITNVLTTLYQQFILDTEDQFPGLKKMAEWEILFTVVLETFGTRTGRQLLKTIKTSGDKTGLTKQRINAFLKDVTDLGLLRKPVVFASLRYQRWLDLNPEATHKAKGGIIQDLYKDYKLDNLIERYPETRIRFFLMTAFRNTNPDLVERLNSLMNQMRSESVSEEKFETHLHQIHDAITLTDSEKYFLTRLVFE</sequence>
<name>A0A382PQ23_9ZZZZ</name>
<organism evidence="1">
    <name type="scientific">marine metagenome</name>
    <dbReference type="NCBI Taxonomy" id="408172"/>
    <lineage>
        <taxon>unclassified sequences</taxon>
        <taxon>metagenomes</taxon>
        <taxon>ecological metagenomes</taxon>
    </lineage>
</organism>
<feature type="non-terminal residue" evidence="1">
    <location>
        <position position="341"/>
    </location>
</feature>
<evidence type="ECO:0000313" key="1">
    <source>
        <dbReference type="EMBL" id="SVC74748.1"/>
    </source>
</evidence>
<gene>
    <name evidence="1" type="ORF">METZ01_LOCUS327602</name>
</gene>